<evidence type="ECO:0000313" key="1">
    <source>
        <dbReference type="EMBL" id="MBB3926507.1"/>
    </source>
</evidence>
<dbReference type="Pfam" id="PF05159">
    <property type="entry name" value="Capsule_synth"/>
    <property type="match status" value="1"/>
</dbReference>
<dbReference type="GO" id="GO:0015774">
    <property type="term" value="P:polysaccharide transport"/>
    <property type="evidence" value="ECO:0007669"/>
    <property type="project" value="InterPro"/>
</dbReference>
<dbReference type="GO" id="GO:0000271">
    <property type="term" value="P:polysaccharide biosynthetic process"/>
    <property type="evidence" value="ECO:0007669"/>
    <property type="project" value="InterPro"/>
</dbReference>
<protein>
    <submittedName>
        <fullName evidence="1">Capsular polysaccharide export protein</fullName>
    </submittedName>
</protein>
<dbReference type="AlphaFoldDB" id="A0A7W6BK65"/>
<dbReference type="EMBL" id="JACIDT010000007">
    <property type="protein sequence ID" value="MBB3926507.1"/>
    <property type="molecule type" value="Genomic_DNA"/>
</dbReference>
<organism evidence="1 2">
    <name type="scientific">Sphingobium jiangsuense</name>
    <dbReference type="NCBI Taxonomy" id="870476"/>
    <lineage>
        <taxon>Bacteria</taxon>
        <taxon>Pseudomonadati</taxon>
        <taxon>Pseudomonadota</taxon>
        <taxon>Alphaproteobacteria</taxon>
        <taxon>Sphingomonadales</taxon>
        <taxon>Sphingomonadaceae</taxon>
        <taxon>Sphingobium</taxon>
    </lineage>
</organism>
<reference evidence="1 2" key="1">
    <citation type="submission" date="2020-08" db="EMBL/GenBank/DDBJ databases">
        <title>Genomic Encyclopedia of Type Strains, Phase IV (KMG-IV): sequencing the most valuable type-strain genomes for metagenomic binning, comparative biology and taxonomic classification.</title>
        <authorList>
            <person name="Goeker M."/>
        </authorList>
    </citation>
    <scope>NUCLEOTIDE SEQUENCE [LARGE SCALE GENOMIC DNA]</scope>
    <source>
        <strain evidence="1 2">DSM 26189</strain>
    </source>
</reference>
<proteinExistence type="predicted"/>
<dbReference type="Proteomes" id="UP000571950">
    <property type="component" value="Unassembled WGS sequence"/>
</dbReference>
<comment type="caution">
    <text evidence="1">The sequence shown here is derived from an EMBL/GenBank/DDBJ whole genome shotgun (WGS) entry which is preliminary data.</text>
</comment>
<gene>
    <name evidence="1" type="ORF">GGR43_002227</name>
</gene>
<keyword evidence="2" id="KW-1185">Reference proteome</keyword>
<dbReference type="RefSeq" id="WP_188072021.1">
    <property type="nucleotide sequence ID" value="NZ_BSPS01000040.1"/>
</dbReference>
<sequence length="446" mass="49701">MTMPLPAARQFLFLQGPPGPFFWLLGQELVKKGHGIHRINFNGGDRVDWPGKAVNYRGSQAGWNRFFDHYIRDNAITDMLLFGDCRPLHNAAHGMAKLRGVRIHVFEEGYIRPHWITMEPDGVNGNSTLSRDPDWLMQQAETLPPVPPSIPITASFNRRARDSIRYYAADCLTRWQFPLYRSHRPGSLLAEGGGWLLKFARERMNGGRREKSLQAVGRTPYFLFPLQLNSDYQIRTHSPFSSMRDATLYVMESFALNAPSNTTLVIKEHPLDCSYRSWFGYVRKQARRLGIEDRVIHVDGGDLKHMARKSLGMVTVNSTSGTLGLAAGTPVFVLGSAIYDIPGITHQGRLDQFWTAPTPPEKARYEAFRRVLHARCLISGGLASQSAIATLIESTLTRLFENSENPARLPQRVDTGRILMGPGQSQGQAAAEAVAVSASPLSSTGT</sequence>
<name>A0A7W6BK65_9SPHN</name>
<evidence type="ECO:0000313" key="2">
    <source>
        <dbReference type="Proteomes" id="UP000571950"/>
    </source>
</evidence>
<accession>A0A7W6BK65</accession>
<dbReference type="CDD" id="cd16441">
    <property type="entry name" value="beta_Kdo_transferase_KpsS"/>
    <property type="match status" value="1"/>
</dbReference>
<dbReference type="InterPro" id="IPR007833">
    <property type="entry name" value="Capsule_polysaccharide_synth"/>
</dbReference>